<sequence>MTLRMKNPKIKLYNQINNRIRYENATPQKTYKISKKTFMINIKIKVDAALSRKIN</sequence>
<accession>E8JRB0</accession>
<organism evidence="1 2">
    <name type="scientific">Streptococcus equinus ATCC 9812</name>
    <dbReference type="NCBI Taxonomy" id="525379"/>
    <lineage>
        <taxon>Bacteria</taxon>
        <taxon>Bacillati</taxon>
        <taxon>Bacillota</taxon>
        <taxon>Bacilli</taxon>
        <taxon>Lactobacillales</taxon>
        <taxon>Streptococcaceae</taxon>
        <taxon>Streptococcus</taxon>
    </lineage>
</organism>
<reference evidence="1 2" key="1">
    <citation type="submission" date="2010-12" db="EMBL/GenBank/DDBJ databases">
        <authorList>
            <person name="Muzny D."/>
            <person name="Qin X."/>
            <person name="Deng J."/>
            <person name="Jiang H."/>
            <person name="Liu Y."/>
            <person name="Qu J."/>
            <person name="Song X.-Z."/>
            <person name="Zhang L."/>
            <person name="Thornton R."/>
            <person name="Coyle M."/>
            <person name="Francisco L."/>
            <person name="Jackson L."/>
            <person name="Javaid M."/>
            <person name="Korchina V."/>
            <person name="Kovar C."/>
            <person name="Mata R."/>
            <person name="Mathew T."/>
            <person name="Ngo R."/>
            <person name="Nguyen L."/>
            <person name="Nguyen N."/>
            <person name="Okwuonu G."/>
            <person name="Ongeri F."/>
            <person name="Pham C."/>
            <person name="Simmons D."/>
            <person name="Wilczek-Boney K."/>
            <person name="Hale W."/>
            <person name="Jakkamsetti A."/>
            <person name="Pham P."/>
            <person name="Ruth R."/>
            <person name="San Lucas F."/>
            <person name="Warren J."/>
            <person name="Zhang J."/>
            <person name="Zhao Z."/>
            <person name="Zhou C."/>
            <person name="Zhu D."/>
            <person name="Lee S."/>
            <person name="Bess C."/>
            <person name="Blankenburg K."/>
            <person name="Forbes L."/>
            <person name="Fu Q."/>
            <person name="Gubbala S."/>
            <person name="Hirani K."/>
            <person name="Jayaseelan J.C."/>
            <person name="Lara F."/>
            <person name="Munidasa M."/>
            <person name="Palculict T."/>
            <person name="Patil S."/>
            <person name="Pu L.-L."/>
            <person name="Saada N."/>
            <person name="Tang L."/>
            <person name="Weissenberger G."/>
            <person name="Zhu Y."/>
            <person name="Hemphill L."/>
            <person name="Shang Y."/>
            <person name="Youmans B."/>
            <person name="Ayvaz T."/>
            <person name="Ross M."/>
            <person name="Santibanez J."/>
            <person name="Aqrawi P."/>
            <person name="Gross S."/>
            <person name="Joshi V."/>
            <person name="Fowler G."/>
            <person name="Nazareth L."/>
            <person name="Reid J."/>
            <person name="Worley K."/>
            <person name="Petrosino J."/>
            <person name="Highlander S."/>
            <person name="Gibbs R."/>
        </authorList>
    </citation>
    <scope>NUCLEOTIDE SEQUENCE [LARGE SCALE GENOMIC DNA]</scope>
    <source>
        <strain evidence="1 2">ATCC 9812</strain>
    </source>
</reference>
<gene>
    <name evidence="1" type="ORF">HMPREF0819_1533</name>
</gene>
<dbReference type="EMBL" id="AEVB01000037">
    <property type="protein sequence ID" value="EFW88362.1"/>
    <property type="molecule type" value="Genomic_DNA"/>
</dbReference>
<proteinExistence type="predicted"/>
<evidence type="ECO:0000313" key="1">
    <source>
        <dbReference type="EMBL" id="EFW88362.1"/>
    </source>
</evidence>
<protein>
    <submittedName>
        <fullName evidence="1">Uncharacterized protein</fullName>
    </submittedName>
</protein>
<dbReference type="HOGENOM" id="CLU_3030454_0_0_9"/>
<evidence type="ECO:0000313" key="2">
    <source>
        <dbReference type="Proteomes" id="UP000005699"/>
    </source>
</evidence>
<comment type="caution">
    <text evidence="1">The sequence shown here is derived from an EMBL/GenBank/DDBJ whole genome shotgun (WGS) entry which is preliminary data.</text>
</comment>
<name>E8JRB0_STREI</name>
<dbReference type="Proteomes" id="UP000005699">
    <property type="component" value="Unassembled WGS sequence"/>
</dbReference>
<dbReference type="AlphaFoldDB" id="E8JRB0"/>